<name>A0ABN2PZ59_9PSEU</name>
<dbReference type="InterPro" id="IPR036291">
    <property type="entry name" value="NAD(P)-bd_dom_sf"/>
</dbReference>
<keyword evidence="5" id="KW-1185">Reference proteome</keyword>
<proteinExistence type="predicted"/>
<dbReference type="SUPFAM" id="SSF51735">
    <property type="entry name" value="NAD(P)-binding Rossmann-fold domains"/>
    <property type="match status" value="2"/>
</dbReference>
<comment type="caution">
    <text evidence="4">The sequence shown here is derived from an EMBL/GenBank/DDBJ whole genome shotgun (WGS) entry which is preliminary data.</text>
</comment>
<evidence type="ECO:0000256" key="1">
    <source>
        <dbReference type="ARBA" id="ARBA00022450"/>
    </source>
</evidence>
<evidence type="ECO:0000259" key="3">
    <source>
        <dbReference type="SMART" id="SM00822"/>
    </source>
</evidence>
<dbReference type="InterPro" id="IPR050091">
    <property type="entry name" value="PKS_NRPS_Biosynth_Enz"/>
</dbReference>
<dbReference type="Proteomes" id="UP001501116">
    <property type="component" value="Unassembled WGS sequence"/>
</dbReference>
<dbReference type="InterPro" id="IPR057326">
    <property type="entry name" value="KR_dom"/>
</dbReference>
<sequence>MDDPADVPGRVVAVIGTPGHAVDAVSAALTGGGATLWHHGDPGVPDAVVDLTLTEPFDPGRANAADEALVRTLTVLRHCYQDWAAETDTRRLAYLAVTYLDGRCGYSGHRVHQPLGGIWAGLAKTLHRELPVVSAKVVDLPDPGHPGLAGIVAAELYRDGPAEIGYRDGIREVLLPRAEPAPAPAFALDGDDTVLVCGGGTGIGFELARTLARRGCRVAVTGRAARPEGAEHWLRLDPVAFEQYRHDLIRDAAGTRGLRETRRRIGKLQNLRELDANLRAVDAEGLPLRYRPCDLTDPAQAAALIDELGTGLTGIVYLAGVDRPARLPSKTDTDFLAGVAVKTTGFLRLIEVLRDRKPALKFFCNSGSLTGRLGGMVGELDYAAANEALARLGLWARRETGIEVFTVCWPLWRGLSVSTNVDAALKYMPAMDPAEGFGNWCTELTAPHHGGEVVYLGPIAGGMDVTKAGQFPLDPALPGFGAAHPKVFHRGTPAHWKPGERLRSRIRFDTHTTPAAADFHVDGSPALPVSLLLETALRTCHWLVPDPPHELTDVEVHPAALRLVDGAIELDRVTTVRDGTVEIVIRNGDGPAVANLTVHTGERPATAAPAFPATAANPVLPAPSMVRWKGAVIPRAQWQRHACGTVTAPLPHCPPSDLWTAEPAPEHLLPVAALENILRMAYAGYAAGPLRIERIAVHPEHSHPTRLLGTPSGETWYAVDHSSRVALVLRRGDHRPDPRSAAWPS</sequence>
<gene>
    <name evidence="4" type="ORF">GCM10009754_02940</name>
</gene>
<feature type="domain" description="Ketoreductase" evidence="3">
    <location>
        <begin position="192"/>
        <end position="415"/>
    </location>
</feature>
<reference evidence="4 5" key="1">
    <citation type="journal article" date="2019" name="Int. J. Syst. Evol. Microbiol.">
        <title>The Global Catalogue of Microorganisms (GCM) 10K type strain sequencing project: providing services to taxonomists for standard genome sequencing and annotation.</title>
        <authorList>
            <consortium name="The Broad Institute Genomics Platform"/>
            <consortium name="The Broad Institute Genome Sequencing Center for Infectious Disease"/>
            <person name="Wu L."/>
            <person name="Ma J."/>
        </authorList>
    </citation>
    <scope>NUCLEOTIDE SEQUENCE [LARGE SCALE GENOMIC DNA]</scope>
    <source>
        <strain evidence="4 5">JCM 14545</strain>
    </source>
</reference>
<dbReference type="InterPro" id="IPR042104">
    <property type="entry name" value="PKS_dehydratase_sf"/>
</dbReference>
<keyword evidence="2" id="KW-0597">Phosphoprotein</keyword>
<evidence type="ECO:0000313" key="4">
    <source>
        <dbReference type="EMBL" id="GAA1939257.1"/>
    </source>
</evidence>
<dbReference type="Gene3D" id="3.40.50.720">
    <property type="entry name" value="NAD(P)-binding Rossmann-like Domain"/>
    <property type="match status" value="1"/>
</dbReference>
<evidence type="ECO:0000313" key="5">
    <source>
        <dbReference type="Proteomes" id="UP001501116"/>
    </source>
</evidence>
<dbReference type="Pfam" id="PF08659">
    <property type="entry name" value="KR"/>
    <property type="match status" value="1"/>
</dbReference>
<keyword evidence="1" id="KW-0596">Phosphopantetheine</keyword>
<protein>
    <recommendedName>
        <fullName evidence="3">Ketoreductase domain-containing protein</fullName>
    </recommendedName>
</protein>
<dbReference type="PANTHER" id="PTHR43775:SF37">
    <property type="entry name" value="SI:DKEY-61P9.11"/>
    <property type="match status" value="1"/>
</dbReference>
<dbReference type="InterPro" id="IPR013968">
    <property type="entry name" value="PKS_KR"/>
</dbReference>
<dbReference type="EMBL" id="BAAANN010000001">
    <property type="protein sequence ID" value="GAA1939257.1"/>
    <property type="molecule type" value="Genomic_DNA"/>
</dbReference>
<dbReference type="Gene3D" id="3.10.129.110">
    <property type="entry name" value="Polyketide synthase dehydratase"/>
    <property type="match status" value="1"/>
</dbReference>
<organism evidence="4 5">
    <name type="scientific">Amycolatopsis minnesotensis</name>
    <dbReference type="NCBI Taxonomy" id="337894"/>
    <lineage>
        <taxon>Bacteria</taxon>
        <taxon>Bacillati</taxon>
        <taxon>Actinomycetota</taxon>
        <taxon>Actinomycetes</taxon>
        <taxon>Pseudonocardiales</taxon>
        <taxon>Pseudonocardiaceae</taxon>
        <taxon>Amycolatopsis</taxon>
    </lineage>
</organism>
<evidence type="ECO:0000256" key="2">
    <source>
        <dbReference type="ARBA" id="ARBA00022553"/>
    </source>
</evidence>
<dbReference type="SMART" id="SM00822">
    <property type="entry name" value="PKS_KR"/>
    <property type="match status" value="1"/>
</dbReference>
<dbReference type="PANTHER" id="PTHR43775">
    <property type="entry name" value="FATTY ACID SYNTHASE"/>
    <property type="match status" value="1"/>
</dbReference>
<accession>A0ABN2PZ59</accession>